<dbReference type="GO" id="GO:0006313">
    <property type="term" value="P:DNA transposition"/>
    <property type="evidence" value="ECO:0007669"/>
    <property type="project" value="InterPro"/>
</dbReference>
<evidence type="ECO:0008006" key="3">
    <source>
        <dbReference type="Google" id="ProtNLM"/>
    </source>
</evidence>
<dbReference type="Proteomes" id="UP000017837">
    <property type="component" value="Unassembled WGS sequence"/>
</dbReference>
<dbReference type="Pfam" id="PF01527">
    <property type="entry name" value="HTH_Tnp_1"/>
    <property type="match status" value="1"/>
</dbReference>
<evidence type="ECO:0000313" key="1">
    <source>
        <dbReference type="EMBL" id="ESQ77917.1"/>
    </source>
</evidence>
<dbReference type="eggNOG" id="COG2963">
    <property type="taxonomic scope" value="Bacteria"/>
</dbReference>
<evidence type="ECO:0000313" key="2">
    <source>
        <dbReference type="Proteomes" id="UP000017837"/>
    </source>
</evidence>
<dbReference type="GO" id="GO:0004803">
    <property type="term" value="F:transposase activity"/>
    <property type="evidence" value="ECO:0007669"/>
    <property type="project" value="InterPro"/>
</dbReference>
<organism evidence="1 2">
    <name type="scientific">Asticcacaulis benevestitus DSM 16100 = ATCC BAA-896</name>
    <dbReference type="NCBI Taxonomy" id="1121022"/>
    <lineage>
        <taxon>Bacteria</taxon>
        <taxon>Pseudomonadati</taxon>
        <taxon>Pseudomonadota</taxon>
        <taxon>Alphaproteobacteria</taxon>
        <taxon>Caulobacterales</taxon>
        <taxon>Caulobacteraceae</taxon>
        <taxon>Asticcacaulis</taxon>
    </lineage>
</organism>
<dbReference type="OrthoDB" id="7173376at2"/>
<dbReference type="EMBL" id="AWGB01000124">
    <property type="protein sequence ID" value="ESQ77917.1"/>
    <property type="molecule type" value="Genomic_DNA"/>
</dbReference>
<dbReference type="InterPro" id="IPR002514">
    <property type="entry name" value="Transposase_8"/>
</dbReference>
<dbReference type="InterPro" id="IPR010921">
    <property type="entry name" value="Trp_repressor/repl_initiator"/>
</dbReference>
<dbReference type="GO" id="GO:0043565">
    <property type="term" value="F:sequence-specific DNA binding"/>
    <property type="evidence" value="ECO:0007669"/>
    <property type="project" value="InterPro"/>
</dbReference>
<dbReference type="AlphaFoldDB" id="V4N7N2"/>
<dbReference type="RefSeq" id="WP_018084205.1">
    <property type="nucleotide sequence ID" value="NZ_AQWM01000081.1"/>
</dbReference>
<name>V4N7N2_9CAUL</name>
<proteinExistence type="predicted"/>
<gene>
    <name evidence="1" type="ORF">ABENE_23245</name>
</gene>
<reference evidence="1 2" key="1">
    <citation type="journal article" date="2014" name="Nature">
        <title>Sequential evolution of bacterial morphology by co-option of a developmental regulator.</title>
        <authorList>
            <person name="Jiang C."/>
            <person name="Brown P.J."/>
            <person name="Ducret A."/>
            <person name="Brun Y.V."/>
        </authorList>
    </citation>
    <scope>NUCLEOTIDE SEQUENCE [LARGE SCALE GENOMIC DNA]</scope>
    <source>
        <strain evidence="1 2">DSM 16100</strain>
    </source>
</reference>
<dbReference type="SUPFAM" id="SSF48295">
    <property type="entry name" value="TrpR-like"/>
    <property type="match status" value="1"/>
</dbReference>
<dbReference type="PATRIC" id="fig|1121022.4.peg.4756"/>
<accession>V4N7N2</accession>
<keyword evidence="2" id="KW-1185">Reference proteome</keyword>
<comment type="caution">
    <text evidence="1">The sequence shown here is derived from an EMBL/GenBank/DDBJ whole genome shotgun (WGS) entry which is preliminary data.</text>
</comment>
<protein>
    <recommendedName>
        <fullName evidence="3">Transposase</fullName>
    </recommendedName>
</protein>
<sequence>MTRGILLNGPERRRKWHDSQRREIVSLAFSPGSSVTEVARQFDVATSLIYRWRDQFLAASSGVSFSPALLADGPAGPGLESGTGLITIDFKIGARVSIGAGASLELVSAIMKSLR</sequence>